<sequence length="186" mass="21096">MLGNRTYRSCCCVQRQHNSDVLRNSTRGLAQSKKALEEKKAAGSTRKSPSSKGGGKASKQEERSTTDKLLSRMVNAPFRPPNYTPEERAYHFEIGRAYTRNLMLRHNAQQEDMAWKLALRDQALAALPPGLRAHASSIDDAPFPLERRIALWTAPIPNFDAAYYRRKLQRELDSKAQEEKRAQGLL</sequence>
<feature type="compositionally biased region" description="Basic and acidic residues" evidence="1">
    <location>
        <begin position="58"/>
        <end position="70"/>
    </location>
</feature>
<dbReference type="InterPro" id="IPR039145">
    <property type="entry name" value="Ribosomal_mL40_metazoa/plant"/>
</dbReference>
<protein>
    <submittedName>
        <fullName evidence="2">Uncharacterized protein</fullName>
    </submittedName>
</protein>
<organism evidence="2 3">
    <name type="scientific">Tribonema minus</name>
    <dbReference type="NCBI Taxonomy" id="303371"/>
    <lineage>
        <taxon>Eukaryota</taxon>
        <taxon>Sar</taxon>
        <taxon>Stramenopiles</taxon>
        <taxon>Ochrophyta</taxon>
        <taxon>PX clade</taxon>
        <taxon>Xanthophyceae</taxon>
        <taxon>Tribonematales</taxon>
        <taxon>Tribonemataceae</taxon>
        <taxon>Tribonema</taxon>
    </lineage>
</organism>
<reference evidence="2" key="1">
    <citation type="submission" date="2021-02" db="EMBL/GenBank/DDBJ databases">
        <title>First Annotated Genome of the Yellow-green Alga Tribonema minus.</title>
        <authorList>
            <person name="Mahan K.M."/>
        </authorList>
    </citation>
    <scope>NUCLEOTIDE SEQUENCE</scope>
    <source>
        <strain evidence="2">UTEX B ZZ1240</strain>
    </source>
</reference>
<dbReference type="PANTHER" id="PTHR13359">
    <property type="entry name" value="39S RIBOSOMAL PROTEIN L40, MITOCHONDRIAL"/>
    <property type="match status" value="1"/>
</dbReference>
<comment type="caution">
    <text evidence="2">The sequence shown here is derived from an EMBL/GenBank/DDBJ whole genome shotgun (WGS) entry which is preliminary data.</text>
</comment>
<evidence type="ECO:0000313" key="2">
    <source>
        <dbReference type="EMBL" id="KAG5180256.1"/>
    </source>
</evidence>
<evidence type="ECO:0000256" key="1">
    <source>
        <dbReference type="SAM" id="MobiDB-lite"/>
    </source>
</evidence>
<feature type="region of interest" description="Disordered" evidence="1">
    <location>
        <begin position="23"/>
        <end position="82"/>
    </location>
</feature>
<dbReference type="AlphaFoldDB" id="A0A835YRI8"/>
<evidence type="ECO:0000313" key="3">
    <source>
        <dbReference type="Proteomes" id="UP000664859"/>
    </source>
</evidence>
<name>A0A835YRI8_9STRA</name>
<dbReference type="Proteomes" id="UP000664859">
    <property type="component" value="Unassembled WGS sequence"/>
</dbReference>
<gene>
    <name evidence="2" type="ORF">JKP88DRAFT_69462</name>
</gene>
<dbReference type="GO" id="GO:0005762">
    <property type="term" value="C:mitochondrial large ribosomal subunit"/>
    <property type="evidence" value="ECO:0007669"/>
    <property type="project" value="InterPro"/>
</dbReference>
<keyword evidence="3" id="KW-1185">Reference proteome</keyword>
<dbReference type="PANTHER" id="PTHR13359:SF2">
    <property type="entry name" value="LARGE RIBOSOMAL SUBUNIT PROTEIN ML40"/>
    <property type="match status" value="1"/>
</dbReference>
<proteinExistence type="predicted"/>
<accession>A0A835YRI8</accession>
<dbReference type="EMBL" id="JAFCMP010000401">
    <property type="protein sequence ID" value="KAG5180256.1"/>
    <property type="molecule type" value="Genomic_DNA"/>
</dbReference>